<evidence type="ECO:0000259" key="1">
    <source>
        <dbReference type="Pfam" id="PF02464"/>
    </source>
</evidence>
<dbReference type="Gene3D" id="3.90.950.20">
    <property type="entry name" value="CinA-like"/>
    <property type="match status" value="1"/>
</dbReference>
<evidence type="ECO:0000313" key="2">
    <source>
        <dbReference type="EMBL" id="ALS99203.1"/>
    </source>
</evidence>
<dbReference type="EMBL" id="CP013650">
    <property type="protein sequence ID" value="ALS99203.1"/>
    <property type="molecule type" value="Genomic_DNA"/>
</dbReference>
<dbReference type="OrthoDB" id="9801454at2"/>
<dbReference type="AlphaFoldDB" id="A0A0U2Z8F5"/>
<proteinExistence type="predicted"/>
<dbReference type="InterPro" id="IPR008136">
    <property type="entry name" value="CinA_C"/>
</dbReference>
<feature type="domain" description="CinA C-terminal" evidence="1">
    <location>
        <begin position="7"/>
        <end position="158"/>
    </location>
</feature>
<reference evidence="2 3" key="1">
    <citation type="submission" date="2015-12" db="EMBL/GenBank/DDBJ databases">
        <title>Complete genome of Lacimicrobium alkaliphilum KCTC 32984.</title>
        <authorList>
            <person name="Kim S.-G."/>
            <person name="Lee Y.-J."/>
        </authorList>
    </citation>
    <scope>NUCLEOTIDE SEQUENCE [LARGE SCALE GENOMIC DNA]</scope>
    <source>
        <strain evidence="2 3">YelD216</strain>
    </source>
</reference>
<gene>
    <name evidence="2" type="ORF">AT746_13680</name>
</gene>
<dbReference type="NCBIfam" id="TIGR00199">
    <property type="entry name" value="PncC_domain"/>
    <property type="match status" value="1"/>
</dbReference>
<sequence>MNETTLQLASDLGQALKEKGWRLTCAESCTGGGIGYAITSVSGSSGWFERGFITYSDEAKQELLGVEKSMLIVEGAVSATVAEQMATGALKAAGADLAIAVSGIAGPDGGSPEKPVGTVWFGFATRDKAISKHQRFVGDRLQIRSQSIEFALQQALELLNTSAG</sequence>
<dbReference type="NCBIfam" id="NF002975">
    <property type="entry name" value="PRK03661.1"/>
    <property type="match status" value="1"/>
</dbReference>
<name>A0A0U2Z8F5_9ALTE</name>
<keyword evidence="3" id="KW-1185">Reference proteome</keyword>
<dbReference type="InterPro" id="IPR036653">
    <property type="entry name" value="CinA-like_C"/>
</dbReference>
<dbReference type="SUPFAM" id="SSF142433">
    <property type="entry name" value="CinA-like"/>
    <property type="match status" value="1"/>
</dbReference>
<accession>A0A0U2Z8F5</accession>
<evidence type="ECO:0000313" key="3">
    <source>
        <dbReference type="Proteomes" id="UP000068447"/>
    </source>
</evidence>
<dbReference type="KEGG" id="lal:AT746_13680"/>
<dbReference type="RefSeq" id="WP_062481208.1">
    <property type="nucleotide sequence ID" value="NZ_CP013650.1"/>
</dbReference>
<organism evidence="2 3">
    <name type="scientific">Lacimicrobium alkaliphilum</name>
    <dbReference type="NCBI Taxonomy" id="1526571"/>
    <lineage>
        <taxon>Bacteria</taxon>
        <taxon>Pseudomonadati</taxon>
        <taxon>Pseudomonadota</taxon>
        <taxon>Gammaproteobacteria</taxon>
        <taxon>Alteromonadales</taxon>
        <taxon>Alteromonadaceae</taxon>
        <taxon>Lacimicrobium</taxon>
    </lineage>
</organism>
<dbReference type="Proteomes" id="UP000068447">
    <property type="component" value="Chromosome"/>
</dbReference>
<protein>
    <submittedName>
        <fullName evidence="2">Damage-inducible protein CinA</fullName>
    </submittedName>
</protein>
<dbReference type="Pfam" id="PF02464">
    <property type="entry name" value="CinA"/>
    <property type="match status" value="1"/>
</dbReference>
<dbReference type="STRING" id="1526571.AT746_13680"/>